<feature type="transmembrane region" description="Helical" evidence="1">
    <location>
        <begin position="7"/>
        <end position="24"/>
    </location>
</feature>
<keyword evidence="1" id="KW-0472">Membrane</keyword>
<evidence type="ECO:0000313" key="2">
    <source>
        <dbReference type="EMBL" id="PJA20741.1"/>
    </source>
</evidence>
<organism evidence="2 3">
    <name type="scientific">Candidatus Berkelbacteria bacterium CG_4_10_14_0_2_um_filter_35_9_33_12</name>
    <dbReference type="NCBI Taxonomy" id="1974499"/>
    <lineage>
        <taxon>Bacteria</taxon>
        <taxon>Candidatus Berkelbacteria</taxon>
    </lineage>
</organism>
<comment type="caution">
    <text evidence="2">The sequence shown here is derived from an EMBL/GenBank/DDBJ whole genome shotgun (WGS) entry which is preliminary data.</text>
</comment>
<name>A0A2M7W4W2_9BACT</name>
<evidence type="ECO:0000313" key="3">
    <source>
        <dbReference type="Proteomes" id="UP000230137"/>
    </source>
</evidence>
<protein>
    <recommendedName>
        <fullName evidence="4">Polysaccharide chain length determinant N-terminal domain-containing protein</fullName>
    </recommendedName>
</protein>
<evidence type="ECO:0008006" key="4">
    <source>
        <dbReference type="Google" id="ProtNLM"/>
    </source>
</evidence>
<feature type="transmembrane region" description="Helical" evidence="1">
    <location>
        <begin position="172"/>
        <end position="192"/>
    </location>
</feature>
<dbReference type="EMBL" id="PFQF01000015">
    <property type="protein sequence ID" value="PJA20741.1"/>
    <property type="molecule type" value="Genomic_DNA"/>
</dbReference>
<gene>
    <name evidence="2" type="ORF">COX60_00660</name>
</gene>
<dbReference type="AlphaFoldDB" id="A0A2M7W4W2"/>
<proteinExistence type="predicted"/>
<sequence>MLKNKNNFLLILICVIVFGLYGYIREANKLVEYNGSVTVTVFQSQTQITQFAYQNYYLWQSNNLYLDNIRDIVTTPANIKKIFENANTNINGTLMIDNFSKVFDFKKSNGGGSSAIISYTDTSINNVSSVLKSLSSFVNEKINEYKQNNLIPSEMNLILSDQVIDKVENKTILSTLFGILAGAIGGLIIVLFKEYAK</sequence>
<keyword evidence="1" id="KW-0812">Transmembrane</keyword>
<dbReference type="Proteomes" id="UP000230137">
    <property type="component" value="Unassembled WGS sequence"/>
</dbReference>
<reference evidence="3" key="1">
    <citation type="submission" date="2017-09" db="EMBL/GenBank/DDBJ databases">
        <title>Depth-based differentiation of microbial function through sediment-hosted aquifers and enrichment of novel symbionts in the deep terrestrial subsurface.</title>
        <authorList>
            <person name="Probst A.J."/>
            <person name="Ladd B."/>
            <person name="Jarett J.K."/>
            <person name="Geller-Mcgrath D.E."/>
            <person name="Sieber C.M.K."/>
            <person name="Emerson J.B."/>
            <person name="Anantharaman K."/>
            <person name="Thomas B.C."/>
            <person name="Malmstrom R."/>
            <person name="Stieglmeier M."/>
            <person name="Klingl A."/>
            <person name="Woyke T."/>
            <person name="Ryan C.M."/>
            <person name="Banfield J.F."/>
        </authorList>
    </citation>
    <scope>NUCLEOTIDE SEQUENCE [LARGE SCALE GENOMIC DNA]</scope>
</reference>
<accession>A0A2M7W4W2</accession>
<keyword evidence="1" id="KW-1133">Transmembrane helix</keyword>
<evidence type="ECO:0000256" key="1">
    <source>
        <dbReference type="SAM" id="Phobius"/>
    </source>
</evidence>